<dbReference type="GO" id="GO:0099402">
    <property type="term" value="P:plant organ development"/>
    <property type="evidence" value="ECO:0007669"/>
    <property type="project" value="UniProtKB-ARBA"/>
</dbReference>
<dbReference type="Pfam" id="PF13041">
    <property type="entry name" value="PPR_2"/>
    <property type="match status" value="2"/>
</dbReference>
<dbReference type="InterPro" id="IPR046848">
    <property type="entry name" value="E_motif"/>
</dbReference>
<dbReference type="PANTHER" id="PTHR47926:SF483">
    <property type="entry name" value="TETRATRICOPEPTIDE-LIKE HELICAL DOMAIN SUPERFAMILY"/>
    <property type="match status" value="1"/>
</dbReference>
<dbReference type="Gene3D" id="1.25.40.10">
    <property type="entry name" value="Tetratricopeptide repeat domain"/>
    <property type="match status" value="4"/>
</dbReference>
<feature type="repeat" description="PPR" evidence="2">
    <location>
        <begin position="313"/>
        <end position="347"/>
    </location>
</feature>
<dbReference type="InterPro" id="IPR002885">
    <property type="entry name" value="PPR_rpt"/>
</dbReference>
<dbReference type="FunFam" id="1.25.40.10:FF:000158">
    <property type="entry name" value="pentatricopeptide repeat-containing protein At2g33680"/>
    <property type="match status" value="1"/>
</dbReference>
<dbReference type="Gramene" id="XM_028364987.1">
    <property type="protein sequence ID" value="XP_028220788.1"/>
    <property type="gene ID" value="LOC114402421"/>
</dbReference>
<name>A0A445F342_GLYSO</name>
<dbReference type="EMBL" id="QZWG01000020">
    <property type="protein sequence ID" value="RZB43266.1"/>
    <property type="molecule type" value="Genomic_DNA"/>
</dbReference>
<dbReference type="PANTHER" id="PTHR47926">
    <property type="entry name" value="PENTATRICOPEPTIDE REPEAT-CONTAINING PROTEIN"/>
    <property type="match status" value="1"/>
</dbReference>
<reference evidence="3 5" key="1">
    <citation type="submission" date="2018-09" db="EMBL/GenBank/DDBJ databases">
        <title>A high-quality reference genome of wild soybean provides a powerful tool to mine soybean genomes.</title>
        <authorList>
            <person name="Xie M."/>
            <person name="Chung C.Y.L."/>
            <person name="Li M.-W."/>
            <person name="Wong F.-L."/>
            <person name="Chan T.-F."/>
            <person name="Lam H.-M."/>
        </authorList>
    </citation>
    <scope>NUCLEOTIDE SEQUENCE [LARGE SCALE GENOMIC DNA]</scope>
    <source>
        <strain evidence="5">cv. W05</strain>
        <tissue evidence="3">Hypocotyl of etiolated seedlings</tissue>
    </source>
</reference>
<dbReference type="NCBIfam" id="TIGR00756">
    <property type="entry name" value="PPR"/>
    <property type="match status" value="5"/>
</dbReference>
<dbReference type="AlphaFoldDB" id="A0A445F342"/>
<evidence type="ECO:0000313" key="4">
    <source>
        <dbReference type="EMBL" id="RZB43266.1"/>
    </source>
</evidence>
<feature type="repeat" description="PPR" evidence="2">
    <location>
        <begin position="348"/>
        <end position="382"/>
    </location>
</feature>
<dbReference type="SUPFAM" id="SSF48452">
    <property type="entry name" value="TPR-like"/>
    <property type="match status" value="1"/>
</dbReference>
<dbReference type="Proteomes" id="UP000289340">
    <property type="component" value="Chromosome 20"/>
</dbReference>
<gene>
    <name evidence="3" type="ORF">D0Y65_053724</name>
</gene>
<dbReference type="GO" id="GO:0009451">
    <property type="term" value="P:RNA modification"/>
    <property type="evidence" value="ECO:0007669"/>
    <property type="project" value="InterPro"/>
</dbReference>
<dbReference type="SMR" id="A0A445F342"/>
<organism evidence="3 5">
    <name type="scientific">Glycine soja</name>
    <name type="common">Wild soybean</name>
    <dbReference type="NCBI Taxonomy" id="3848"/>
    <lineage>
        <taxon>Eukaryota</taxon>
        <taxon>Viridiplantae</taxon>
        <taxon>Streptophyta</taxon>
        <taxon>Embryophyta</taxon>
        <taxon>Tracheophyta</taxon>
        <taxon>Spermatophyta</taxon>
        <taxon>Magnoliopsida</taxon>
        <taxon>eudicotyledons</taxon>
        <taxon>Gunneridae</taxon>
        <taxon>Pentapetalae</taxon>
        <taxon>rosids</taxon>
        <taxon>fabids</taxon>
        <taxon>Fabales</taxon>
        <taxon>Fabaceae</taxon>
        <taxon>Papilionoideae</taxon>
        <taxon>50 kb inversion clade</taxon>
        <taxon>NPAAA clade</taxon>
        <taxon>indigoferoid/millettioid clade</taxon>
        <taxon>Phaseoleae</taxon>
        <taxon>Glycine</taxon>
        <taxon>Glycine subgen. Soja</taxon>
    </lineage>
</organism>
<accession>A0A445F342</accession>
<dbReference type="PROSITE" id="PS51375">
    <property type="entry name" value="PPR"/>
    <property type="match status" value="5"/>
</dbReference>
<protein>
    <submittedName>
        <fullName evidence="3">Pentatricopeptide repeat-containing protein isoform B</fullName>
    </submittedName>
    <submittedName>
        <fullName evidence="4">Pentatricopeptide repeat-containing protein isoform C</fullName>
    </submittedName>
</protein>
<feature type="repeat" description="PPR" evidence="2">
    <location>
        <begin position="179"/>
        <end position="209"/>
    </location>
</feature>
<dbReference type="InterPro" id="IPR046960">
    <property type="entry name" value="PPR_At4g14850-like_plant"/>
</dbReference>
<sequence>MLGVSLACKITNISHNLLSLLDKCKSILELKQLHAVVISCGLSQDDPFISKILCFSALSNSGDINYSYRVFSQLSSPTIFSWNTIIRGYSNSKNPIQSLSIFLKMLRLGVAPDYLTYPFLVKASARLLNQETGVSVHAHIIKTGHESDRFIQNSLIHMYAACGNSMWAQKVFDSIQQKNVVSWNSMLDGYAKCGEMVMAQKAFESMSEKDVRSWSSLIDGYVKAGEYSEAMAIFEKMQSAGPKANEVTMVSVSCACAHMGALEKGRMIYKYIVDNGLPLTLVLQTSLVDMYAKCGAIEEALLIFRRVSKSQTDVLIWNAVIGGLATHGLVEESLKLFKEMQIVGICPDEVTYLCLLAACAHGGLVKEAWFFFESLSKCGMTPTSEHYACMVDVLARAEIVGRKLIELEPNHDGRYIGLSNMYAVDKRWDDARSMREAMERRGVKKSPGFSFVEISGVLHRFIAHDKTHPDSEETYFMLNFVVYQMKLSCHEDNQERSLNDTSMEDDLLLF</sequence>
<dbReference type="Pfam" id="PF01535">
    <property type="entry name" value="PPR"/>
    <property type="match status" value="4"/>
</dbReference>
<comment type="caution">
    <text evidence="3">The sequence shown here is derived from an EMBL/GenBank/DDBJ whole genome shotgun (WGS) entry which is preliminary data.</text>
</comment>
<feature type="repeat" description="PPR" evidence="2">
    <location>
        <begin position="78"/>
        <end position="112"/>
    </location>
</feature>
<dbReference type="FunFam" id="1.25.40.10:FF:001269">
    <property type="entry name" value="Pentatricopeptide repeat-containing protein At5g56310"/>
    <property type="match status" value="1"/>
</dbReference>
<evidence type="ECO:0000313" key="3">
    <source>
        <dbReference type="EMBL" id="RZB43265.1"/>
    </source>
</evidence>
<dbReference type="GO" id="GO:0003723">
    <property type="term" value="F:RNA binding"/>
    <property type="evidence" value="ECO:0007669"/>
    <property type="project" value="InterPro"/>
</dbReference>
<keyword evidence="1" id="KW-0677">Repeat</keyword>
<dbReference type="EMBL" id="QZWG01000020">
    <property type="protein sequence ID" value="RZB43265.1"/>
    <property type="molecule type" value="Genomic_DNA"/>
</dbReference>
<evidence type="ECO:0000256" key="2">
    <source>
        <dbReference type="PROSITE-ProRule" id="PRU00708"/>
    </source>
</evidence>
<proteinExistence type="predicted"/>
<keyword evidence="5" id="KW-1185">Reference proteome</keyword>
<dbReference type="Pfam" id="PF20431">
    <property type="entry name" value="E_motif"/>
    <property type="match status" value="1"/>
</dbReference>
<feature type="repeat" description="PPR" evidence="2">
    <location>
        <begin position="210"/>
        <end position="244"/>
    </location>
</feature>
<evidence type="ECO:0000313" key="5">
    <source>
        <dbReference type="Proteomes" id="UP000289340"/>
    </source>
</evidence>
<dbReference type="InterPro" id="IPR011990">
    <property type="entry name" value="TPR-like_helical_dom_sf"/>
</dbReference>
<evidence type="ECO:0000256" key="1">
    <source>
        <dbReference type="ARBA" id="ARBA00022737"/>
    </source>
</evidence>